<keyword evidence="1" id="KW-0732">Signal</keyword>
<name>A0A0A3XX63_BRAJP</name>
<dbReference type="Pfam" id="PF12071">
    <property type="entry name" value="DUF3551"/>
    <property type="match status" value="1"/>
</dbReference>
<dbReference type="RefSeq" id="WP_028155355.1">
    <property type="nucleotide sequence ID" value="NZ_CP081350.1"/>
</dbReference>
<dbReference type="EMBL" id="JRPN01000018">
    <property type="protein sequence ID" value="KGT77914.1"/>
    <property type="molecule type" value="Genomic_DNA"/>
</dbReference>
<protein>
    <recommendedName>
        <fullName evidence="4">DUF3551 domain-containing protein</fullName>
    </recommendedName>
</protein>
<dbReference type="Proteomes" id="UP000030377">
    <property type="component" value="Unassembled WGS sequence"/>
</dbReference>
<feature type="chain" id="PRO_5002016718" description="DUF3551 domain-containing protein" evidence="1">
    <location>
        <begin position="28"/>
        <end position="92"/>
    </location>
</feature>
<organism evidence="2 3">
    <name type="scientific">Bradyrhizobium japonicum</name>
    <dbReference type="NCBI Taxonomy" id="375"/>
    <lineage>
        <taxon>Bacteria</taxon>
        <taxon>Pseudomonadati</taxon>
        <taxon>Pseudomonadota</taxon>
        <taxon>Alphaproteobacteria</taxon>
        <taxon>Hyphomicrobiales</taxon>
        <taxon>Nitrobacteraceae</taxon>
        <taxon>Bradyrhizobium</taxon>
    </lineage>
</organism>
<sequence length="92" mass="10076">MRKTQLALLTLGATVLAGFVTITPAAARDYPWCAQGGEYDYPGECAYSTYEQCQASVSGRLLFCGPNPFVAYGQAPQPQPRPHRRARHVAPY</sequence>
<evidence type="ECO:0000313" key="2">
    <source>
        <dbReference type="EMBL" id="KGT77914.1"/>
    </source>
</evidence>
<comment type="caution">
    <text evidence="2">The sequence shown here is derived from an EMBL/GenBank/DDBJ whole genome shotgun (WGS) entry which is preliminary data.</text>
</comment>
<dbReference type="AlphaFoldDB" id="A0A0A3XX63"/>
<accession>A0A0A3XX63</accession>
<evidence type="ECO:0008006" key="4">
    <source>
        <dbReference type="Google" id="ProtNLM"/>
    </source>
</evidence>
<evidence type="ECO:0000256" key="1">
    <source>
        <dbReference type="SAM" id="SignalP"/>
    </source>
</evidence>
<dbReference type="STRING" id="375.BKD09_RS04300"/>
<dbReference type="InterPro" id="IPR021937">
    <property type="entry name" value="DUF3551"/>
</dbReference>
<reference evidence="2 3" key="1">
    <citation type="submission" date="2014-09" db="EMBL/GenBank/DDBJ databases">
        <title>Draft genome of Bradyrhizobium japonicum Is-34.</title>
        <authorList>
            <person name="Tsurumaru H."/>
            <person name="Yamakawa T."/>
            <person name="Hashimoto S."/>
            <person name="Okizaki K."/>
            <person name="Kanesaki Y."/>
            <person name="Yoshikawa H."/>
            <person name="Yajima S."/>
        </authorList>
    </citation>
    <scope>NUCLEOTIDE SEQUENCE [LARGE SCALE GENOMIC DNA]</scope>
    <source>
        <strain evidence="2 3">Is-34</strain>
    </source>
</reference>
<gene>
    <name evidence="2" type="ORF">MA20_23600</name>
</gene>
<feature type="signal peptide" evidence="1">
    <location>
        <begin position="1"/>
        <end position="27"/>
    </location>
</feature>
<evidence type="ECO:0000313" key="3">
    <source>
        <dbReference type="Proteomes" id="UP000030377"/>
    </source>
</evidence>
<proteinExistence type="predicted"/>